<dbReference type="Proteomes" id="UP000036681">
    <property type="component" value="Unplaced"/>
</dbReference>
<dbReference type="SUPFAM" id="SSF48371">
    <property type="entry name" value="ARM repeat"/>
    <property type="match status" value="1"/>
</dbReference>
<dbReference type="GO" id="GO:0034198">
    <property type="term" value="P:cellular response to amino acid starvation"/>
    <property type="evidence" value="ECO:0007669"/>
    <property type="project" value="TreeGrafter"/>
</dbReference>
<dbReference type="GO" id="GO:0019887">
    <property type="term" value="F:protein kinase regulator activity"/>
    <property type="evidence" value="ECO:0007669"/>
    <property type="project" value="TreeGrafter"/>
</dbReference>
<evidence type="ECO:0000256" key="1">
    <source>
        <dbReference type="ARBA" id="ARBA00022737"/>
    </source>
</evidence>
<dbReference type="GO" id="GO:0006417">
    <property type="term" value="P:regulation of translation"/>
    <property type="evidence" value="ECO:0007669"/>
    <property type="project" value="TreeGrafter"/>
</dbReference>
<protein>
    <submittedName>
        <fullName evidence="3">CLASP_N domain-containing protein</fullName>
    </submittedName>
</protein>
<proteinExistence type="predicted"/>
<sequence length="134" mass="14867">MRGAVIDDVGRMVREPVEQWERRAGVGEALILLAAHIPESAAVTFVKIVVPRGLSDRNAECRDLMRNTAIEAIKKYGEARMSELLSFLEGLLHSTPDGPQHDNLRQGLVLMLGTFAQHLDPSNEKVRTITARLI</sequence>
<name>A0A0M3HFW5_ASCLU</name>
<dbReference type="PANTHER" id="PTHR23346">
    <property type="entry name" value="TRANSLATIONAL ACTIVATOR GCN1-RELATED"/>
    <property type="match status" value="1"/>
</dbReference>
<reference evidence="3" key="1">
    <citation type="submission" date="2017-02" db="UniProtKB">
        <authorList>
            <consortium name="WormBaseParasite"/>
        </authorList>
    </citation>
    <scope>IDENTIFICATION</scope>
</reference>
<dbReference type="WBParaSite" id="ALUE_0000041001-mRNA-1">
    <property type="protein sequence ID" value="ALUE_0000041001-mRNA-1"/>
    <property type="gene ID" value="ALUE_0000041001"/>
</dbReference>
<dbReference type="InterPro" id="IPR016024">
    <property type="entry name" value="ARM-type_fold"/>
</dbReference>
<accession>A0A0M3HFW5</accession>
<keyword evidence="2" id="KW-1185">Reference proteome</keyword>
<evidence type="ECO:0000313" key="3">
    <source>
        <dbReference type="WBParaSite" id="ALUE_0000041001-mRNA-1"/>
    </source>
</evidence>
<organism evidence="2 3">
    <name type="scientific">Ascaris lumbricoides</name>
    <name type="common">Giant roundworm</name>
    <dbReference type="NCBI Taxonomy" id="6252"/>
    <lineage>
        <taxon>Eukaryota</taxon>
        <taxon>Metazoa</taxon>
        <taxon>Ecdysozoa</taxon>
        <taxon>Nematoda</taxon>
        <taxon>Chromadorea</taxon>
        <taxon>Rhabditida</taxon>
        <taxon>Spirurina</taxon>
        <taxon>Ascaridomorpha</taxon>
        <taxon>Ascaridoidea</taxon>
        <taxon>Ascarididae</taxon>
        <taxon>Ascaris</taxon>
    </lineage>
</organism>
<dbReference type="InterPro" id="IPR011989">
    <property type="entry name" value="ARM-like"/>
</dbReference>
<dbReference type="Gene3D" id="1.25.10.10">
    <property type="entry name" value="Leucine-rich Repeat Variant"/>
    <property type="match status" value="1"/>
</dbReference>
<dbReference type="GO" id="GO:0005829">
    <property type="term" value="C:cytosol"/>
    <property type="evidence" value="ECO:0007669"/>
    <property type="project" value="TreeGrafter"/>
</dbReference>
<evidence type="ECO:0000313" key="2">
    <source>
        <dbReference type="Proteomes" id="UP000036681"/>
    </source>
</evidence>
<dbReference type="AlphaFoldDB" id="A0A0M3HFW5"/>
<dbReference type="PANTHER" id="PTHR23346:SF7">
    <property type="entry name" value="STALLED RIBOSOME SENSOR GCN1"/>
    <property type="match status" value="1"/>
</dbReference>
<keyword evidence="1" id="KW-0677">Repeat</keyword>